<accession>A0A0K0FBM7</accession>
<keyword evidence="1" id="KW-0812">Transmembrane</keyword>
<feature type="chain" id="PRO_5005329703" evidence="2">
    <location>
        <begin position="19"/>
        <end position="639"/>
    </location>
</feature>
<dbReference type="Proteomes" id="UP000035680">
    <property type="component" value="Unassembled WGS sequence"/>
</dbReference>
<dbReference type="AlphaFoldDB" id="A0A0K0FBM7"/>
<keyword evidence="2" id="KW-0732">Signal</keyword>
<keyword evidence="1" id="KW-1133">Transmembrane helix</keyword>
<dbReference type="WBParaSite" id="SVE_0623900.1">
    <property type="protein sequence ID" value="SVE_0623900.1"/>
    <property type="gene ID" value="SVE_0623900"/>
</dbReference>
<reference evidence="3" key="1">
    <citation type="submission" date="2014-07" db="EMBL/GenBank/DDBJ databases">
        <authorList>
            <person name="Martin A.A"/>
            <person name="De Silva N."/>
        </authorList>
    </citation>
    <scope>NUCLEOTIDE SEQUENCE</scope>
</reference>
<evidence type="ECO:0000313" key="3">
    <source>
        <dbReference type="Proteomes" id="UP000035680"/>
    </source>
</evidence>
<feature type="transmembrane region" description="Helical" evidence="1">
    <location>
        <begin position="618"/>
        <end position="637"/>
    </location>
</feature>
<keyword evidence="1" id="KW-0472">Membrane</keyword>
<protein>
    <submittedName>
        <fullName evidence="4">Uncharacterized protein</fullName>
    </submittedName>
</protein>
<name>A0A0K0FBM7_STRVS</name>
<sequence length="639" mass="71616">MPLGKITFCILLINLLSSANIVSTLNCFICGDSNLDEFGECSTQFQYDCSNYGKRFSSSEQIFCRTTRQKATNNTYTIMKECISESDHYKTFPKKASKFVEECDLVDVNGLEIAYCLCKSNDFCNQKPISEQFIKFEEEHPELFDSDDGTQKGTSPDINMATINENNDLKRHPSNSRLEKNNEADKDVLPSNFMIPSFPITDISPNKPIVPENVNGKQFGGGLSNINKITSSNGNSDLHCIQCAQGKLEDEDSDCTQTKVVDCNSLSTSSSSGKNYCFTRQIILGKQKNAVEKMCVSHEALIQEYGSDVKIDDCEISENGRIRYCVCKDNECNRNSISSQITKHMMIVSNKEITSKMNPIQIESSNIEPIKPIIKQHLTCNICSQSDLTHATADCSKQMPSECLSNNDKKNFCLTRQTQLSSGLFNVEKRCISEKEFRENFPEEQAYNRELQVGCASVFDGFVNYCICDTNNCNKEALIGQVQKINNLGGLFTDTNKNPLSTDSDKEAKYNTTAKSTTLKSSHVDNLNSQSILVPVKGNAFDKPILTSKATSSNGFNDFVTNEVKLSKSFNNNDEKIEEGIDETTTKSIFDMNRDRLEKWKENEVLSTVMSGEKVSNLSFMNFLLIILFTYSLTIILNN</sequence>
<proteinExistence type="predicted"/>
<reference evidence="4" key="2">
    <citation type="submission" date="2015-08" db="UniProtKB">
        <authorList>
            <consortium name="WormBaseParasite"/>
        </authorList>
    </citation>
    <scope>IDENTIFICATION</scope>
</reference>
<feature type="signal peptide" evidence="2">
    <location>
        <begin position="1"/>
        <end position="18"/>
    </location>
</feature>
<evidence type="ECO:0000313" key="4">
    <source>
        <dbReference type="WBParaSite" id="SVE_0623900.1"/>
    </source>
</evidence>
<evidence type="ECO:0000256" key="2">
    <source>
        <dbReference type="SAM" id="SignalP"/>
    </source>
</evidence>
<organism evidence="3 4">
    <name type="scientific">Strongyloides venezuelensis</name>
    <name type="common">Threadworm</name>
    <dbReference type="NCBI Taxonomy" id="75913"/>
    <lineage>
        <taxon>Eukaryota</taxon>
        <taxon>Metazoa</taxon>
        <taxon>Ecdysozoa</taxon>
        <taxon>Nematoda</taxon>
        <taxon>Chromadorea</taxon>
        <taxon>Rhabditida</taxon>
        <taxon>Tylenchina</taxon>
        <taxon>Panagrolaimomorpha</taxon>
        <taxon>Strongyloidoidea</taxon>
        <taxon>Strongyloididae</taxon>
        <taxon>Strongyloides</taxon>
    </lineage>
</organism>
<evidence type="ECO:0000256" key="1">
    <source>
        <dbReference type="SAM" id="Phobius"/>
    </source>
</evidence>
<keyword evidence="3" id="KW-1185">Reference proteome</keyword>